<dbReference type="CDD" id="cd22584">
    <property type="entry name" value="Rcat_RBR_unk"/>
    <property type="match status" value="1"/>
</dbReference>
<protein>
    <recommendedName>
        <fullName evidence="6">RBR-type E3 ubiquitin transferase</fullName>
        <ecNumber evidence="6">2.3.2.31</ecNumber>
    </recommendedName>
</protein>
<evidence type="ECO:0000256" key="4">
    <source>
        <dbReference type="ARBA" id="ARBA00004906"/>
    </source>
</evidence>
<proteinExistence type="inferred from homology"/>
<dbReference type="PANTHER" id="PTHR11685">
    <property type="entry name" value="RBR FAMILY RING FINGER AND IBR DOMAIN-CONTAINING"/>
    <property type="match status" value="1"/>
</dbReference>
<evidence type="ECO:0000313" key="16">
    <source>
        <dbReference type="Proteomes" id="UP000087171"/>
    </source>
</evidence>
<dbReference type="Gene3D" id="1.20.120.1750">
    <property type="match status" value="1"/>
</dbReference>
<dbReference type="InterPro" id="IPR002867">
    <property type="entry name" value="IBR_dom"/>
</dbReference>
<dbReference type="eggNOG" id="KOG1812">
    <property type="taxonomic scope" value="Eukaryota"/>
</dbReference>
<keyword evidence="16" id="KW-1185">Reference proteome</keyword>
<comment type="similarity">
    <text evidence="5">Belongs to the RBR family. Ariadne subfamily.</text>
</comment>
<evidence type="ECO:0000313" key="19">
    <source>
        <dbReference type="RefSeq" id="XP_004505332.1"/>
    </source>
</evidence>
<keyword evidence="8" id="KW-0479">Metal-binding</keyword>
<evidence type="ECO:0000259" key="15">
    <source>
        <dbReference type="PROSITE" id="PS51873"/>
    </source>
</evidence>
<sequence>MEGNANLGGIGREEDEFYSCCEDEEEVWKETQKEEMKDELDEFSVKMFFKGLAISGVENSGSGFSGIGVFMERASGLPIIRVQKRLDFYAEEPLIDYLALMDGLMEARENKIRRVYAFTDSELLHHRITTLDETIEMPLLVALRERIMEHANNFEAFTLNLVPSIDLEQPLQLAKVAIGLVSFPVNGKSLLESCSICCEDKPLPIMVTMKCLHKFCSHCLRDYVDRKVQSCRAPVRCPEPRCKYYISASECRSFLPFTLFESFEKALAEAKLLDSDRIYCPFPDCSVLLDPRKCLTAGASSSSQTKSSCVECPVCQRFICIGCKVPWHSSMSCEEFQNLPEEERNASDITLHRLAQIKRWKRCQQCRQMIELIHGCYHMTCWCGHEFCYSCGAEYREGRQTCQCVFWDEDNSEDSVSHSLQESEQWAWETFNSLPMIMGAYSDQERSQLDLIQRFLAGGLDLNEHHPNRSPPRRTESYVDPMKDLQQFPWLERFVSVIRDDYEDYIQ</sequence>
<evidence type="ECO:0000256" key="6">
    <source>
        <dbReference type="ARBA" id="ARBA00012251"/>
    </source>
</evidence>
<evidence type="ECO:0000256" key="11">
    <source>
        <dbReference type="ARBA" id="ARBA00022786"/>
    </source>
</evidence>
<name>A0A1S2YJ29_CICAR</name>
<dbReference type="SMART" id="SM00647">
    <property type="entry name" value="IBR"/>
    <property type="match status" value="2"/>
</dbReference>
<keyword evidence="10 13" id="KW-0863">Zinc-finger</keyword>
<dbReference type="Pfam" id="PF13456">
    <property type="entry name" value="RVT_3"/>
    <property type="match status" value="1"/>
</dbReference>
<dbReference type="PROSITE" id="PS50089">
    <property type="entry name" value="ZF_RING_2"/>
    <property type="match status" value="1"/>
</dbReference>
<dbReference type="GO" id="GO:0016567">
    <property type="term" value="P:protein ubiquitination"/>
    <property type="evidence" value="ECO:0007669"/>
    <property type="project" value="UniProtKB-UniPathway"/>
</dbReference>
<feature type="domain" description="RING-type" evidence="15">
    <location>
        <begin position="190"/>
        <end position="408"/>
    </location>
</feature>
<dbReference type="InterPro" id="IPR002156">
    <property type="entry name" value="RNaseH_domain"/>
</dbReference>
<comment type="catalytic activity">
    <reaction evidence="1">
        <text>[E2 ubiquitin-conjugating enzyme]-S-ubiquitinyl-L-cysteine + [acceptor protein]-L-lysine = [E2 ubiquitin-conjugating enzyme]-L-cysteine + [acceptor protein]-N(6)-ubiquitinyl-L-lysine.</text>
        <dbReference type="EC" id="2.3.2.31"/>
    </reaction>
</comment>
<dbReference type="FunFam" id="3.30.420.10:FF:000076">
    <property type="entry name" value="RBR-type E3 ubiquitin transferase"/>
    <property type="match status" value="1"/>
</dbReference>
<dbReference type="STRING" id="3827.A0A1S2YJ29"/>
<feature type="domain" description="RING-type" evidence="14">
    <location>
        <begin position="194"/>
        <end position="241"/>
    </location>
</feature>
<evidence type="ECO:0000256" key="10">
    <source>
        <dbReference type="ARBA" id="ARBA00022771"/>
    </source>
</evidence>
<evidence type="ECO:0000256" key="1">
    <source>
        <dbReference type="ARBA" id="ARBA00001798"/>
    </source>
</evidence>
<reference evidence="16" key="1">
    <citation type="journal article" date="2013" name="Nat. Biotechnol.">
        <title>Draft genome sequence of chickpea (Cicer arietinum) provides a resource for trait improvement.</title>
        <authorList>
            <person name="Varshney R.K."/>
            <person name="Song C."/>
            <person name="Saxena R.K."/>
            <person name="Azam S."/>
            <person name="Yu S."/>
            <person name="Sharpe A.G."/>
            <person name="Cannon S."/>
            <person name="Baek J."/>
            <person name="Rosen B.D."/>
            <person name="Tar'an B."/>
            <person name="Millan T."/>
            <person name="Zhang X."/>
            <person name="Ramsay L.D."/>
            <person name="Iwata A."/>
            <person name="Wang Y."/>
            <person name="Nelson W."/>
            <person name="Farmer A.D."/>
            <person name="Gaur P.M."/>
            <person name="Soderlund C."/>
            <person name="Penmetsa R.V."/>
            <person name="Xu C."/>
            <person name="Bharti A.K."/>
            <person name="He W."/>
            <person name="Winter P."/>
            <person name="Zhao S."/>
            <person name="Hane J.K."/>
            <person name="Carrasquilla-Garcia N."/>
            <person name="Condie J.A."/>
            <person name="Upadhyaya H.D."/>
            <person name="Luo M.C."/>
            <person name="Thudi M."/>
            <person name="Gowda C.L."/>
            <person name="Singh N.P."/>
            <person name="Lichtenzveig J."/>
            <person name="Gali K.K."/>
            <person name="Rubio J."/>
            <person name="Nadarajan N."/>
            <person name="Dolezel J."/>
            <person name="Bansal K.C."/>
            <person name="Xu X."/>
            <person name="Edwards D."/>
            <person name="Zhang G."/>
            <person name="Kahl G."/>
            <person name="Gil J."/>
            <person name="Singh K.B."/>
            <person name="Datta S.K."/>
            <person name="Jackson S.A."/>
            <person name="Wang J."/>
            <person name="Cook D.R."/>
        </authorList>
    </citation>
    <scope>NUCLEOTIDE SEQUENCE [LARGE SCALE GENOMIC DNA]</scope>
    <source>
        <strain evidence="16">cv. CDC Frontier</strain>
    </source>
</reference>
<dbReference type="CDD" id="cd22582">
    <property type="entry name" value="BRcat_RBR_unk"/>
    <property type="match status" value="1"/>
</dbReference>
<dbReference type="PROSITE" id="PS00518">
    <property type="entry name" value="ZF_RING_1"/>
    <property type="match status" value="1"/>
</dbReference>
<dbReference type="UniPathway" id="UPA00143"/>
<keyword evidence="12" id="KW-0862">Zinc</keyword>
<dbReference type="RefSeq" id="XP_004505330.1">
    <property type="nucleotide sequence ID" value="XM_004505273.3"/>
</dbReference>
<keyword evidence="11" id="KW-0833">Ubl conjugation pathway</keyword>
<dbReference type="EC" id="2.3.2.31" evidence="6"/>
<dbReference type="AlphaFoldDB" id="A0A1S2YJ29"/>
<dbReference type="PaxDb" id="3827-XP_004505329.1"/>
<evidence type="ECO:0000256" key="8">
    <source>
        <dbReference type="ARBA" id="ARBA00022723"/>
    </source>
</evidence>
<comment type="pathway">
    <text evidence="4">Protein modification; protein ubiquitination.</text>
</comment>
<accession>A0A1S2YJ29</accession>
<dbReference type="Gene3D" id="3.30.40.10">
    <property type="entry name" value="Zinc/RING finger domain, C3HC4 (zinc finger)"/>
    <property type="match status" value="1"/>
</dbReference>
<dbReference type="FunFam" id="1.20.120.1750:FF:000021">
    <property type="entry name" value="RBR-type E3 ubiquitin transferase"/>
    <property type="match status" value="1"/>
</dbReference>
<organism evidence="16 19">
    <name type="scientific">Cicer arietinum</name>
    <name type="common">Chickpea</name>
    <name type="synonym">Garbanzo</name>
    <dbReference type="NCBI Taxonomy" id="3827"/>
    <lineage>
        <taxon>Eukaryota</taxon>
        <taxon>Viridiplantae</taxon>
        <taxon>Streptophyta</taxon>
        <taxon>Embryophyta</taxon>
        <taxon>Tracheophyta</taxon>
        <taxon>Spermatophyta</taxon>
        <taxon>Magnoliopsida</taxon>
        <taxon>eudicotyledons</taxon>
        <taxon>Gunneridae</taxon>
        <taxon>Pentapetalae</taxon>
        <taxon>rosids</taxon>
        <taxon>fabids</taxon>
        <taxon>Fabales</taxon>
        <taxon>Fabaceae</taxon>
        <taxon>Papilionoideae</taxon>
        <taxon>50 kb inversion clade</taxon>
        <taxon>NPAAA clade</taxon>
        <taxon>Hologalegina</taxon>
        <taxon>IRL clade</taxon>
        <taxon>Cicereae</taxon>
        <taxon>Cicer</taxon>
    </lineage>
</organism>
<dbReference type="RefSeq" id="XP_004505332.1">
    <property type="nucleotide sequence ID" value="XM_004505275.3"/>
</dbReference>
<dbReference type="Gene3D" id="3.30.420.10">
    <property type="entry name" value="Ribonuclease H-like superfamily/Ribonuclease H"/>
    <property type="match status" value="1"/>
</dbReference>
<dbReference type="InterPro" id="IPR036397">
    <property type="entry name" value="RNaseH_sf"/>
</dbReference>
<dbReference type="KEGG" id="cam:101507210"/>
<evidence type="ECO:0000256" key="5">
    <source>
        <dbReference type="ARBA" id="ARBA00005884"/>
    </source>
</evidence>
<dbReference type="GO" id="GO:0008270">
    <property type="term" value="F:zinc ion binding"/>
    <property type="evidence" value="ECO:0007669"/>
    <property type="project" value="UniProtKB-KW"/>
</dbReference>
<evidence type="ECO:0000256" key="7">
    <source>
        <dbReference type="ARBA" id="ARBA00022679"/>
    </source>
</evidence>
<dbReference type="GeneID" id="101507210"/>
<gene>
    <name evidence="17 18 19" type="primary">LOC101507210</name>
</gene>
<dbReference type="FunFam" id="3.30.40.10:FF:000230">
    <property type="entry name" value="RBR-type E3 ubiquitin transferase"/>
    <property type="match status" value="1"/>
</dbReference>
<dbReference type="InterPro" id="IPR018957">
    <property type="entry name" value="Znf_C3HC4_RING-type"/>
</dbReference>
<dbReference type="OrthoDB" id="10009520at2759"/>
<keyword evidence="7" id="KW-0808">Transferase</keyword>
<comment type="function">
    <text evidence="3">Might act as an E3 ubiquitin-protein ligase, or as part of E3 complex, which accepts ubiquitin from specific E2 ubiquitin-conjugating enzymes and then transfers it to substrates.</text>
</comment>
<dbReference type="RefSeq" id="XP_004505331.1">
    <property type="nucleotide sequence ID" value="XM_004505274.3"/>
</dbReference>
<reference evidence="17 18" key="2">
    <citation type="submission" date="2025-04" db="UniProtKB">
        <authorList>
            <consortium name="RefSeq"/>
        </authorList>
    </citation>
    <scope>IDENTIFICATION</scope>
    <source>
        <tissue evidence="17 18">Etiolated seedlings</tissue>
    </source>
</reference>
<dbReference type="InterPro" id="IPR017907">
    <property type="entry name" value="Znf_RING_CS"/>
</dbReference>
<evidence type="ECO:0000256" key="13">
    <source>
        <dbReference type="PROSITE-ProRule" id="PRU00175"/>
    </source>
</evidence>
<dbReference type="InterPro" id="IPR001841">
    <property type="entry name" value="Znf_RING"/>
</dbReference>
<dbReference type="PROSITE" id="PS51873">
    <property type="entry name" value="TRIAD"/>
    <property type="match status" value="1"/>
</dbReference>
<dbReference type="InterPro" id="IPR044066">
    <property type="entry name" value="TRIAD_supradom"/>
</dbReference>
<dbReference type="Pfam" id="PF01485">
    <property type="entry name" value="IBR"/>
    <property type="match status" value="2"/>
</dbReference>
<evidence type="ECO:0000259" key="14">
    <source>
        <dbReference type="PROSITE" id="PS50089"/>
    </source>
</evidence>
<dbReference type="GO" id="GO:0061630">
    <property type="term" value="F:ubiquitin protein ligase activity"/>
    <property type="evidence" value="ECO:0007669"/>
    <property type="project" value="UniProtKB-EC"/>
</dbReference>
<dbReference type="SUPFAM" id="SSF57850">
    <property type="entry name" value="RING/U-box"/>
    <property type="match status" value="3"/>
</dbReference>
<evidence type="ECO:0000313" key="17">
    <source>
        <dbReference type="RefSeq" id="XP_004505330.1"/>
    </source>
</evidence>
<evidence type="ECO:0000256" key="12">
    <source>
        <dbReference type="ARBA" id="ARBA00022833"/>
    </source>
</evidence>
<evidence type="ECO:0000313" key="18">
    <source>
        <dbReference type="RefSeq" id="XP_004505331.1"/>
    </source>
</evidence>
<dbReference type="Pfam" id="PF00097">
    <property type="entry name" value="zf-C3HC4"/>
    <property type="match status" value="1"/>
</dbReference>
<dbReference type="GO" id="GO:0003676">
    <property type="term" value="F:nucleic acid binding"/>
    <property type="evidence" value="ECO:0007669"/>
    <property type="project" value="InterPro"/>
</dbReference>
<dbReference type="GO" id="GO:0004523">
    <property type="term" value="F:RNA-DNA hybrid ribonuclease activity"/>
    <property type="evidence" value="ECO:0007669"/>
    <property type="project" value="InterPro"/>
</dbReference>
<dbReference type="Proteomes" id="UP000087171">
    <property type="component" value="Chromosome Ca6"/>
</dbReference>
<evidence type="ECO:0000256" key="2">
    <source>
        <dbReference type="ARBA" id="ARBA00001947"/>
    </source>
</evidence>
<keyword evidence="9" id="KW-0677">Repeat</keyword>
<evidence type="ECO:0000256" key="9">
    <source>
        <dbReference type="ARBA" id="ARBA00022737"/>
    </source>
</evidence>
<dbReference type="InterPro" id="IPR031127">
    <property type="entry name" value="E3_UB_ligase_RBR"/>
</dbReference>
<comment type="cofactor">
    <cofactor evidence="2">
        <name>Zn(2+)</name>
        <dbReference type="ChEBI" id="CHEBI:29105"/>
    </cofactor>
</comment>
<dbReference type="InterPro" id="IPR013083">
    <property type="entry name" value="Znf_RING/FYVE/PHD"/>
</dbReference>
<evidence type="ECO:0000256" key="3">
    <source>
        <dbReference type="ARBA" id="ARBA00003976"/>
    </source>
</evidence>